<keyword evidence="3" id="KW-1185">Reference proteome</keyword>
<organism evidence="2 3">
    <name type="scientific">Mesosutterella multiformis</name>
    <dbReference type="NCBI Taxonomy" id="2259133"/>
    <lineage>
        <taxon>Bacteria</taxon>
        <taxon>Pseudomonadati</taxon>
        <taxon>Pseudomonadota</taxon>
        <taxon>Betaproteobacteria</taxon>
        <taxon>Burkholderiales</taxon>
        <taxon>Sutterellaceae</taxon>
        <taxon>Mesosutterella</taxon>
    </lineage>
</organism>
<dbReference type="AlphaFoldDB" id="A0A388SEA4"/>
<feature type="transmembrane region" description="Helical" evidence="1">
    <location>
        <begin position="142"/>
        <end position="161"/>
    </location>
</feature>
<comment type="caution">
    <text evidence="2">The sequence shown here is derived from an EMBL/GenBank/DDBJ whole genome shotgun (WGS) entry which is preliminary data.</text>
</comment>
<dbReference type="Pfam" id="PF19991">
    <property type="entry name" value="HMA_2"/>
    <property type="match status" value="1"/>
</dbReference>
<evidence type="ECO:0008006" key="4">
    <source>
        <dbReference type="Google" id="ProtNLM"/>
    </source>
</evidence>
<reference evidence="2 3" key="1">
    <citation type="journal article" date="2018" name="Int. J. Syst. Evol. Microbiol.">
        <title>Mesosutterella multiformis gen. nov., sp. nov., a member of the family Sutterellaceae and Sutterella megalosphaeroides sp. nov., isolated from human faeces.</title>
        <authorList>
            <person name="Sakamoto M."/>
            <person name="Ikeyama N."/>
            <person name="Kunihiro T."/>
            <person name="Iino T."/>
            <person name="Yuki M."/>
            <person name="Ohkuma M."/>
        </authorList>
    </citation>
    <scope>NUCLEOTIDE SEQUENCE [LARGE SCALE GENOMIC DNA]</scope>
    <source>
        <strain evidence="2 3">4NBBH2</strain>
    </source>
</reference>
<dbReference type="OrthoDB" id="9155112at2"/>
<evidence type="ECO:0000313" key="2">
    <source>
        <dbReference type="EMBL" id="GBO93789.1"/>
    </source>
</evidence>
<sequence length="168" mass="18208">MTDSFENCIRSYFPGRLRARHASLKNAETVKQVKTFLAGLEGVRSVEINPRVGSLLLLWDPAKLDIEQLKALASAALPEEKPVPAKSAATRQRAPAKGFQIGDLNPFHGSKFVNQNVNRAMTATYALTLLGLVPGIGPGGKMALHVASGVAFTAFLAWHLIRYRSTVI</sequence>
<dbReference type="EMBL" id="BGZJ01000001">
    <property type="protein sequence ID" value="GBO93789.1"/>
    <property type="molecule type" value="Genomic_DNA"/>
</dbReference>
<keyword evidence="1" id="KW-1133">Transmembrane helix</keyword>
<keyword evidence="1" id="KW-0812">Transmembrane</keyword>
<feature type="transmembrane region" description="Helical" evidence="1">
    <location>
        <begin position="117"/>
        <end position="136"/>
    </location>
</feature>
<evidence type="ECO:0000256" key="1">
    <source>
        <dbReference type="SAM" id="Phobius"/>
    </source>
</evidence>
<dbReference type="RefSeq" id="WP_116270096.1">
    <property type="nucleotide sequence ID" value="NZ_BGZJ01000001.1"/>
</dbReference>
<evidence type="ECO:0000313" key="3">
    <source>
        <dbReference type="Proteomes" id="UP000266091"/>
    </source>
</evidence>
<accession>A0A401LGY1</accession>
<keyword evidence="1" id="KW-0472">Membrane</keyword>
<gene>
    <name evidence="2" type="ORF">MESMUL_11430</name>
</gene>
<name>A0A388SEA4_9BURK</name>
<dbReference type="Proteomes" id="UP000266091">
    <property type="component" value="Unassembled WGS sequence"/>
</dbReference>
<protein>
    <recommendedName>
        <fullName evidence="4">HMA domain-containing protein</fullName>
    </recommendedName>
</protein>
<proteinExistence type="predicted"/>
<accession>A0A388SEA4</accession>